<keyword evidence="5" id="KW-0547">Nucleotide-binding</keyword>
<evidence type="ECO:0000256" key="2">
    <source>
        <dbReference type="ARBA" id="ARBA00005619"/>
    </source>
</evidence>
<dbReference type="AlphaFoldDB" id="A0A0C3PWF6"/>
<protein>
    <recommendedName>
        <fullName evidence="3">Signal recognition particle receptor subunit beta</fullName>
    </recommendedName>
</protein>
<dbReference type="Proteomes" id="UP000053257">
    <property type="component" value="Unassembled WGS sequence"/>
</dbReference>
<evidence type="ECO:0000256" key="11">
    <source>
        <dbReference type="SAM" id="Phobius"/>
    </source>
</evidence>
<evidence type="ECO:0000256" key="5">
    <source>
        <dbReference type="ARBA" id="ARBA00022741"/>
    </source>
</evidence>
<dbReference type="EMBL" id="KN840440">
    <property type="protein sequence ID" value="KIP12303.1"/>
    <property type="molecule type" value="Genomic_DNA"/>
</dbReference>
<dbReference type="GO" id="GO:0005789">
    <property type="term" value="C:endoplasmic reticulum membrane"/>
    <property type="evidence" value="ECO:0007669"/>
    <property type="project" value="UniProtKB-SubCell"/>
</dbReference>
<evidence type="ECO:0000256" key="1">
    <source>
        <dbReference type="ARBA" id="ARBA00004389"/>
    </source>
</evidence>
<keyword evidence="7 11" id="KW-1133">Transmembrane helix</keyword>
<dbReference type="HOGENOM" id="CLU_073388_0_0_1"/>
<dbReference type="InterPro" id="IPR019009">
    <property type="entry name" value="SRP_receptor_beta_su"/>
</dbReference>
<keyword evidence="13" id="KW-1185">Reference proteome</keyword>
<dbReference type="GO" id="GO:0005525">
    <property type="term" value="F:GTP binding"/>
    <property type="evidence" value="ECO:0007669"/>
    <property type="project" value="UniProtKB-KW"/>
</dbReference>
<dbReference type="InterPro" id="IPR024156">
    <property type="entry name" value="Small_GTPase_ARF"/>
</dbReference>
<dbReference type="PANTHER" id="PTHR11711">
    <property type="entry name" value="ADP RIBOSYLATION FACTOR-RELATED"/>
    <property type="match status" value="1"/>
</dbReference>
<evidence type="ECO:0000256" key="10">
    <source>
        <dbReference type="ARBA" id="ARBA00023170"/>
    </source>
</evidence>
<keyword evidence="4 11" id="KW-0812">Transmembrane</keyword>
<dbReference type="SUPFAM" id="SSF52540">
    <property type="entry name" value="P-loop containing nucleoside triphosphate hydrolases"/>
    <property type="match status" value="1"/>
</dbReference>
<evidence type="ECO:0000256" key="9">
    <source>
        <dbReference type="ARBA" id="ARBA00023136"/>
    </source>
</evidence>
<keyword evidence="6" id="KW-0256">Endoplasmic reticulum</keyword>
<dbReference type="InterPro" id="IPR027417">
    <property type="entry name" value="P-loop_NTPase"/>
</dbReference>
<dbReference type="Pfam" id="PF09439">
    <property type="entry name" value="SRPRB"/>
    <property type="match status" value="1"/>
</dbReference>
<gene>
    <name evidence="12" type="ORF">PHLGIDRAFT_62327</name>
</gene>
<evidence type="ECO:0000256" key="6">
    <source>
        <dbReference type="ARBA" id="ARBA00022824"/>
    </source>
</evidence>
<keyword evidence="9 11" id="KW-0472">Membrane</keyword>
<sequence>MRNASPSPEVLSPSAIANPQVLLLGSLVLAVVILAPDISAVFLAARKKAQSKGNSLLLVGPSDGGKTAILSTLLYKQTLSTHTSMQTNMAQISLPPTNKSLRLIDVPGHPRIRDQFREYMSDAKAVAFVVDASTISRNGAAVAEHLHHVLHVLMSLPPTQTPPAFTIVAHKCDLLKASATASAEQLAVNRVRTILERDLSKRKSSHAGGVGVESLGAEGEEGAELGGLECSGSGEFKFADWEGGEVSFVGTSVTVGKAAVVGDEKKDRLSPLREWLVKLPY</sequence>
<dbReference type="STRING" id="745531.A0A0C3PWF6"/>
<evidence type="ECO:0000313" key="12">
    <source>
        <dbReference type="EMBL" id="KIP12303.1"/>
    </source>
</evidence>
<evidence type="ECO:0000256" key="3">
    <source>
        <dbReference type="ARBA" id="ARBA00020256"/>
    </source>
</evidence>
<keyword evidence="8" id="KW-0342">GTP-binding</keyword>
<dbReference type="OrthoDB" id="41266at2759"/>
<evidence type="ECO:0000256" key="4">
    <source>
        <dbReference type="ARBA" id="ARBA00022692"/>
    </source>
</evidence>
<organism evidence="12 13">
    <name type="scientific">Phlebiopsis gigantea (strain 11061_1 CR5-6)</name>
    <name type="common">White-rot fungus</name>
    <name type="synonym">Peniophora gigantea</name>
    <dbReference type="NCBI Taxonomy" id="745531"/>
    <lineage>
        <taxon>Eukaryota</taxon>
        <taxon>Fungi</taxon>
        <taxon>Dikarya</taxon>
        <taxon>Basidiomycota</taxon>
        <taxon>Agaricomycotina</taxon>
        <taxon>Agaricomycetes</taxon>
        <taxon>Polyporales</taxon>
        <taxon>Phanerochaetaceae</taxon>
        <taxon>Phlebiopsis</taxon>
    </lineage>
</organism>
<keyword evidence="10" id="KW-0675">Receptor</keyword>
<evidence type="ECO:0000256" key="7">
    <source>
        <dbReference type="ARBA" id="ARBA00022989"/>
    </source>
</evidence>
<evidence type="ECO:0000256" key="8">
    <source>
        <dbReference type="ARBA" id="ARBA00023134"/>
    </source>
</evidence>
<name>A0A0C3PWF6_PHLG1</name>
<comment type="similarity">
    <text evidence="2">Belongs to the SRP receptor beta subunit family.</text>
</comment>
<proteinExistence type="inferred from homology"/>
<reference evidence="12 13" key="1">
    <citation type="journal article" date="2014" name="PLoS Genet.">
        <title>Analysis of the Phlebiopsis gigantea genome, transcriptome and secretome provides insight into its pioneer colonization strategies of wood.</title>
        <authorList>
            <person name="Hori C."/>
            <person name="Ishida T."/>
            <person name="Igarashi K."/>
            <person name="Samejima M."/>
            <person name="Suzuki H."/>
            <person name="Master E."/>
            <person name="Ferreira P."/>
            <person name="Ruiz-Duenas F.J."/>
            <person name="Held B."/>
            <person name="Canessa P."/>
            <person name="Larrondo L.F."/>
            <person name="Schmoll M."/>
            <person name="Druzhinina I.S."/>
            <person name="Kubicek C.P."/>
            <person name="Gaskell J.A."/>
            <person name="Kersten P."/>
            <person name="St John F."/>
            <person name="Glasner J."/>
            <person name="Sabat G."/>
            <person name="Splinter BonDurant S."/>
            <person name="Syed K."/>
            <person name="Yadav J."/>
            <person name="Mgbeahuruike A.C."/>
            <person name="Kovalchuk A."/>
            <person name="Asiegbu F.O."/>
            <person name="Lackner G."/>
            <person name="Hoffmeister D."/>
            <person name="Rencoret J."/>
            <person name="Gutierrez A."/>
            <person name="Sun H."/>
            <person name="Lindquist E."/>
            <person name="Barry K."/>
            <person name="Riley R."/>
            <person name="Grigoriev I.V."/>
            <person name="Henrissat B."/>
            <person name="Kues U."/>
            <person name="Berka R.M."/>
            <person name="Martinez A.T."/>
            <person name="Covert S.F."/>
            <person name="Blanchette R.A."/>
            <person name="Cullen D."/>
        </authorList>
    </citation>
    <scope>NUCLEOTIDE SEQUENCE [LARGE SCALE GENOMIC DNA]</scope>
    <source>
        <strain evidence="12 13">11061_1 CR5-6</strain>
    </source>
</reference>
<accession>A0A0C3PWF6</accession>
<comment type="subcellular location">
    <subcellularLocation>
        <location evidence="1">Endoplasmic reticulum membrane</location>
        <topology evidence="1">Single-pass membrane protein</topology>
    </subcellularLocation>
</comment>
<dbReference type="Gene3D" id="3.40.50.300">
    <property type="entry name" value="P-loop containing nucleotide triphosphate hydrolases"/>
    <property type="match status" value="1"/>
</dbReference>
<feature type="transmembrane region" description="Helical" evidence="11">
    <location>
        <begin position="20"/>
        <end position="45"/>
    </location>
</feature>
<evidence type="ECO:0000313" key="13">
    <source>
        <dbReference type="Proteomes" id="UP000053257"/>
    </source>
</evidence>